<evidence type="ECO:0008006" key="6">
    <source>
        <dbReference type="Google" id="ProtNLM"/>
    </source>
</evidence>
<evidence type="ECO:0000256" key="2">
    <source>
        <dbReference type="ARBA" id="ARBA00022801"/>
    </source>
</evidence>
<gene>
    <name evidence="5" type="ORF">S01H4_08832</name>
</gene>
<feature type="domain" description="Glycoside hydrolase family 3 C-terminal" evidence="3">
    <location>
        <begin position="1"/>
        <end position="75"/>
    </location>
</feature>
<reference evidence="5" key="1">
    <citation type="journal article" date="2014" name="Front. Microbiol.">
        <title>High frequency of phylogenetically diverse reductive dehalogenase-homologous genes in deep subseafloor sedimentary metagenomes.</title>
        <authorList>
            <person name="Kawai M."/>
            <person name="Futagami T."/>
            <person name="Toyoda A."/>
            <person name="Takaki Y."/>
            <person name="Nishi S."/>
            <person name="Hori S."/>
            <person name="Arai W."/>
            <person name="Tsubouchi T."/>
            <person name="Morono Y."/>
            <person name="Uchiyama I."/>
            <person name="Ito T."/>
            <person name="Fujiyama A."/>
            <person name="Inagaki F."/>
            <person name="Takami H."/>
        </authorList>
    </citation>
    <scope>NUCLEOTIDE SEQUENCE</scope>
    <source>
        <strain evidence="5">Expedition CK06-06</strain>
    </source>
</reference>
<dbReference type="Pfam" id="PF01915">
    <property type="entry name" value="Glyco_hydro_3_C"/>
    <property type="match status" value="1"/>
</dbReference>
<evidence type="ECO:0000259" key="3">
    <source>
        <dbReference type="Pfam" id="PF01915"/>
    </source>
</evidence>
<dbReference type="EMBL" id="BART01003098">
    <property type="protein sequence ID" value="GAG72053.1"/>
    <property type="molecule type" value="Genomic_DNA"/>
</dbReference>
<proteinExistence type="inferred from homology"/>
<dbReference type="PANTHER" id="PTHR42715">
    <property type="entry name" value="BETA-GLUCOSIDASE"/>
    <property type="match status" value="1"/>
</dbReference>
<comment type="caution">
    <text evidence="5">The sequence shown here is derived from an EMBL/GenBank/DDBJ whole genome shotgun (WGS) entry which is preliminary data.</text>
</comment>
<accession>X1AH81</accession>
<dbReference type="SUPFAM" id="SSF52279">
    <property type="entry name" value="Beta-D-glucan exohydrolase, C-terminal domain"/>
    <property type="match status" value="1"/>
</dbReference>
<evidence type="ECO:0000259" key="4">
    <source>
        <dbReference type="Pfam" id="PF14310"/>
    </source>
</evidence>
<dbReference type="Pfam" id="PF14310">
    <property type="entry name" value="Fn3-like"/>
    <property type="match status" value="1"/>
</dbReference>
<name>X1AH81_9ZZZZ</name>
<dbReference type="Gene3D" id="3.40.50.1700">
    <property type="entry name" value="Glycoside hydrolase family 3 C-terminal domain"/>
    <property type="match status" value="1"/>
</dbReference>
<comment type="similarity">
    <text evidence="1">Belongs to the glycosyl hydrolase 3 family.</text>
</comment>
<evidence type="ECO:0000256" key="1">
    <source>
        <dbReference type="ARBA" id="ARBA00005336"/>
    </source>
</evidence>
<protein>
    <recommendedName>
        <fullName evidence="6">Glycoside hydrolase family 3 C-terminal domain-containing protein</fullName>
    </recommendedName>
</protein>
<dbReference type="AlphaFoldDB" id="X1AH81"/>
<dbReference type="InterPro" id="IPR013783">
    <property type="entry name" value="Ig-like_fold"/>
</dbReference>
<dbReference type="PANTHER" id="PTHR42715:SF10">
    <property type="entry name" value="BETA-GLUCOSIDASE"/>
    <property type="match status" value="1"/>
</dbReference>
<dbReference type="InterPro" id="IPR026891">
    <property type="entry name" value="Fn3-like"/>
</dbReference>
<dbReference type="GO" id="GO:0005975">
    <property type="term" value="P:carbohydrate metabolic process"/>
    <property type="evidence" value="ECO:0007669"/>
    <property type="project" value="InterPro"/>
</dbReference>
<organism evidence="5">
    <name type="scientific">marine sediment metagenome</name>
    <dbReference type="NCBI Taxonomy" id="412755"/>
    <lineage>
        <taxon>unclassified sequences</taxon>
        <taxon>metagenomes</taxon>
        <taxon>ecological metagenomes</taxon>
    </lineage>
</organism>
<keyword evidence="2" id="KW-0378">Hydrolase</keyword>
<dbReference type="Gene3D" id="2.60.40.10">
    <property type="entry name" value="Immunoglobulins"/>
    <property type="match status" value="1"/>
</dbReference>
<sequence>MEDWINNVPSIIEAWYGGMEAGHAIASVLFGDVTPSGKLTMTFPKKLSDSPAHVSKRTYPGDDKVFYDEGIFVGYRYFDTKDIEPLFPFGHGLSYTTFAYENVMINKEKVRGDDTFKVSVDIINSGKRVGAEIIQLYIQDIKSSAKRPLKELKGFKKVNLNPG</sequence>
<feature type="non-terminal residue" evidence="5">
    <location>
        <position position="163"/>
    </location>
</feature>
<dbReference type="GO" id="GO:0004553">
    <property type="term" value="F:hydrolase activity, hydrolyzing O-glycosyl compounds"/>
    <property type="evidence" value="ECO:0007669"/>
    <property type="project" value="InterPro"/>
</dbReference>
<feature type="domain" description="Fibronectin type III-like" evidence="4">
    <location>
        <begin position="132"/>
        <end position="163"/>
    </location>
</feature>
<dbReference type="InterPro" id="IPR002772">
    <property type="entry name" value="Glyco_hydro_3_C"/>
</dbReference>
<evidence type="ECO:0000313" key="5">
    <source>
        <dbReference type="EMBL" id="GAG72053.1"/>
    </source>
</evidence>
<dbReference type="InterPro" id="IPR036881">
    <property type="entry name" value="Glyco_hydro_3_C_sf"/>
</dbReference>
<dbReference type="InterPro" id="IPR050288">
    <property type="entry name" value="Cellulose_deg_GH3"/>
</dbReference>